<organism evidence="1">
    <name type="scientific">Arundo donax</name>
    <name type="common">Giant reed</name>
    <name type="synonym">Donax arundinaceus</name>
    <dbReference type="NCBI Taxonomy" id="35708"/>
    <lineage>
        <taxon>Eukaryota</taxon>
        <taxon>Viridiplantae</taxon>
        <taxon>Streptophyta</taxon>
        <taxon>Embryophyta</taxon>
        <taxon>Tracheophyta</taxon>
        <taxon>Spermatophyta</taxon>
        <taxon>Magnoliopsida</taxon>
        <taxon>Liliopsida</taxon>
        <taxon>Poales</taxon>
        <taxon>Poaceae</taxon>
        <taxon>PACMAD clade</taxon>
        <taxon>Arundinoideae</taxon>
        <taxon>Arundineae</taxon>
        <taxon>Arundo</taxon>
    </lineage>
</organism>
<sequence length="29" mass="3443">MIQFCILFFFALCLHAIAFLLDMERCMTT</sequence>
<accession>A0A0A9AKE1</accession>
<reference evidence="1" key="1">
    <citation type="submission" date="2014-09" db="EMBL/GenBank/DDBJ databases">
        <authorList>
            <person name="Magalhaes I.L.F."/>
            <person name="Oliveira U."/>
            <person name="Santos F.R."/>
            <person name="Vidigal T.H.D.A."/>
            <person name="Brescovit A.D."/>
            <person name="Santos A.J."/>
        </authorList>
    </citation>
    <scope>NUCLEOTIDE SEQUENCE</scope>
    <source>
        <tissue evidence="1">Shoot tissue taken approximately 20 cm above the soil surface</tissue>
    </source>
</reference>
<proteinExistence type="predicted"/>
<reference evidence="1" key="2">
    <citation type="journal article" date="2015" name="Data Brief">
        <title>Shoot transcriptome of the giant reed, Arundo donax.</title>
        <authorList>
            <person name="Barrero R.A."/>
            <person name="Guerrero F.D."/>
            <person name="Moolhuijzen P."/>
            <person name="Goolsby J.A."/>
            <person name="Tidwell J."/>
            <person name="Bellgard S.E."/>
            <person name="Bellgard M.I."/>
        </authorList>
    </citation>
    <scope>NUCLEOTIDE SEQUENCE</scope>
    <source>
        <tissue evidence="1">Shoot tissue taken approximately 20 cm above the soil surface</tissue>
    </source>
</reference>
<dbReference type="AlphaFoldDB" id="A0A0A9AKE1"/>
<name>A0A0A9AKE1_ARUDO</name>
<evidence type="ECO:0000313" key="1">
    <source>
        <dbReference type="EMBL" id="JAD50353.1"/>
    </source>
</evidence>
<protein>
    <submittedName>
        <fullName evidence="1">Uncharacterized protein</fullName>
    </submittedName>
</protein>
<dbReference type="EMBL" id="GBRH01247542">
    <property type="protein sequence ID" value="JAD50353.1"/>
    <property type="molecule type" value="Transcribed_RNA"/>
</dbReference>